<organism evidence="2 3">
    <name type="scientific">Operophtera brumata</name>
    <name type="common">Winter moth</name>
    <name type="synonym">Phalaena brumata</name>
    <dbReference type="NCBI Taxonomy" id="104452"/>
    <lineage>
        <taxon>Eukaryota</taxon>
        <taxon>Metazoa</taxon>
        <taxon>Ecdysozoa</taxon>
        <taxon>Arthropoda</taxon>
        <taxon>Hexapoda</taxon>
        <taxon>Insecta</taxon>
        <taxon>Pterygota</taxon>
        <taxon>Neoptera</taxon>
        <taxon>Endopterygota</taxon>
        <taxon>Lepidoptera</taxon>
        <taxon>Glossata</taxon>
        <taxon>Ditrysia</taxon>
        <taxon>Geometroidea</taxon>
        <taxon>Geometridae</taxon>
        <taxon>Larentiinae</taxon>
        <taxon>Operophtera</taxon>
    </lineage>
</organism>
<name>A0A0L7IEP0_OPEBR</name>
<sequence>SGGSSSEQLRHVAINVINQQVCAARYAYLKTQPGYQNWPDITDGMLTLAKVTPAAPSLTMATSSSASPPGDSDAPIPCTRASTH</sequence>
<protein>
    <submittedName>
        <fullName evidence="2">Trypsin AiT9</fullName>
    </submittedName>
</protein>
<proteinExistence type="predicted"/>
<evidence type="ECO:0000313" key="3">
    <source>
        <dbReference type="Proteomes" id="UP000037510"/>
    </source>
</evidence>
<gene>
    <name evidence="2" type="ORF">OBRU01_27333</name>
</gene>
<evidence type="ECO:0000256" key="1">
    <source>
        <dbReference type="SAM" id="MobiDB-lite"/>
    </source>
</evidence>
<feature type="non-terminal residue" evidence="2">
    <location>
        <position position="1"/>
    </location>
</feature>
<dbReference type="EMBL" id="JTDY01023368">
    <property type="protein sequence ID" value="KOB31599.1"/>
    <property type="molecule type" value="Genomic_DNA"/>
</dbReference>
<feature type="non-terminal residue" evidence="2">
    <location>
        <position position="84"/>
    </location>
</feature>
<comment type="caution">
    <text evidence="2">The sequence shown here is derived from an EMBL/GenBank/DDBJ whole genome shotgun (WGS) entry which is preliminary data.</text>
</comment>
<dbReference type="Proteomes" id="UP000037510">
    <property type="component" value="Unassembled WGS sequence"/>
</dbReference>
<feature type="region of interest" description="Disordered" evidence="1">
    <location>
        <begin position="57"/>
        <end position="84"/>
    </location>
</feature>
<accession>A0A0L7IEP0</accession>
<evidence type="ECO:0000313" key="2">
    <source>
        <dbReference type="EMBL" id="KOB31599.1"/>
    </source>
</evidence>
<feature type="compositionally biased region" description="Low complexity" evidence="1">
    <location>
        <begin position="63"/>
        <end position="77"/>
    </location>
</feature>
<dbReference type="AlphaFoldDB" id="A0A0L7IEP0"/>
<keyword evidence="3" id="KW-1185">Reference proteome</keyword>
<reference evidence="2 3" key="1">
    <citation type="journal article" date="2015" name="Genome Biol. Evol.">
        <title>The genome of winter moth (Operophtera brumata) provides a genomic perspective on sexual dimorphism and phenology.</title>
        <authorList>
            <person name="Derks M.F."/>
            <person name="Smit S."/>
            <person name="Salis L."/>
            <person name="Schijlen E."/>
            <person name="Bossers A."/>
            <person name="Mateman C."/>
            <person name="Pijl A.S."/>
            <person name="de Ridder D."/>
            <person name="Groenen M.A."/>
            <person name="Visser M.E."/>
            <person name="Megens H.J."/>
        </authorList>
    </citation>
    <scope>NUCLEOTIDE SEQUENCE [LARGE SCALE GENOMIC DNA]</scope>
    <source>
        <strain evidence="2">WM2013NL</strain>
        <tissue evidence="2">Head and thorax</tissue>
    </source>
</reference>